<feature type="domain" description="DUF7788" evidence="3">
    <location>
        <begin position="601"/>
        <end position="851"/>
    </location>
</feature>
<evidence type="ECO:0000313" key="4">
    <source>
        <dbReference type="EMBL" id="KAF4332082.1"/>
    </source>
</evidence>
<dbReference type="Pfam" id="PF11443">
    <property type="entry name" value="DUF2828"/>
    <property type="match status" value="1"/>
</dbReference>
<keyword evidence="5" id="KW-1185">Reference proteome</keyword>
<sequence length="863" mass="97324">MASSVDSDQPWFLKSSYPVLFPFDDVVRKPQAEFEDYLRRQIASRHGDISTVEEASADHVMADADESETFTLISNSTSAEIRQGLKAIDVSDHPSQESQAIQKPHTTEESKTEEADPAQPNPFMEGLVNFGKQEPSKKLENMMLTENGDLAYRSSQDALVDLFQELEEVVSGPRLNDLLSSAWQENPLATLRIIFNARSIHLGKSSRTTFYRCAGWLAQNHPLTLVANLRWLSRPVINKKAKKEEDDMVLVEEENDDESTKHDVKNGVAHGYWKDLLNILAIAANDKLTVLDDPKSVLNSENPGTIRGKSITKPPRRDARRSGLPSRGVRGGRGGRGRGRGRGFYSGSREETAEKKPKSDPKELRRETRENRHETAVVIFKNDPVYRALHLSIARLFAEQLEKDTRALRGEDEKAKRSISLCSKWAPTHDHFHDRHTFIVSTIAEILYPRESIDNELLKPTDDRETYLRFAREEYRKDTSALRKHLEIVEREITDKKYENIKYDRVPSLAMNQYSKLFIENDAERFGKYLDKVAEGKANISGATLLPSTLIQKVRTAESAVRGQNANQLLDQRVAAIESKVLDGQWNTLVQRIKDSGSMDSSIAVCDVSGSMNSPVFKDKTAPIDSAIGLSLLLAEVAKPPFAGTFITFSERPMVEKVDLGKTLKEKYFAMLRSEWSMSTNFVSVFEDLILPMALKNKLKQEDMVKRVFIFSDMQFNEASASYSRYYQRWDSESPSGRTSSWSTSFERIKAKFEKAGYELPELVFWNLAGGRAGYTRSGGDPTAPKPVKSDEDGTCLVSGYSQGLLKVFLDGGGFEEEEEEVIVEKDEEGNVTQKTKKVKMTPIKIVQKAISHKAYEMLKVVD</sequence>
<dbReference type="InterPro" id="IPR011205">
    <property type="entry name" value="UCP015417_vWA"/>
</dbReference>
<dbReference type="OrthoDB" id="1149618at2759"/>
<organism evidence="4 5">
    <name type="scientific">Fusarium beomiforme</name>
    <dbReference type="NCBI Taxonomy" id="44412"/>
    <lineage>
        <taxon>Eukaryota</taxon>
        <taxon>Fungi</taxon>
        <taxon>Dikarya</taxon>
        <taxon>Ascomycota</taxon>
        <taxon>Pezizomycotina</taxon>
        <taxon>Sordariomycetes</taxon>
        <taxon>Hypocreomycetidae</taxon>
        <taxon>Hypocreales</taxon>
        <taxon>Nectriaceae</taxon>
        <taxon>Fusarium</taxon>
        <taxon>Fusarium burgessii species complex</taxon>
    </lineage>
</organism>
<reference evidence="4" key="2">
    <citation type="submission" date="2020-02" db="EMBL/GenBank/DDBJ databases">
        <title>Identification and distribution of gene clusters putatively required for synthesis of sphingolipid metabolism inhibitors in phylogenetically diverse species of the filamentous fungus Fusarium.</title>
        <authorList>
            <person name="Kim H.-S."/>
            <person name="Busman M."/>
            <person name="Brown D.W."/>
            <person name="Divon H."/>
            <person name="Uhlig S."/>
            <person name="Proctor R.H."/>
        </authorList>
    </citation>
    <scope>NUCLEOTIDE SEQUENCE</scope>
    <source>
        <strain evidence="4">NRRL 25174</strain>
    </source>
</reference>
<evidence type="ECO:0000313" key="5">
    <source>
        <dbReference type="Proteomes" id="UP000730481"/>
    </source>
</evidence>
<dbReference type="PANTHER" id="PTHR31373:SF27">
    <property type="entry name" value="TROVE DOMAIN-CONTAINING PROTEIN"/>
    <property type="match status" value="1"/>
</dbReference>
<dbReference type="Gene3D" id="3.40.50.410">
    <property type="entry name" value="von Willebrand factor, type A domain"/>
    <property type="match status" value="1"/>
</dbReference>
<dbReference type="Proteomes" id="UP000730481">
    <property type="component" value="Unassembled WGS sequence"/>
</dbReference>
<feature type="domain" description="DUF2828" evidence="2">
    <location>
        <begin position="145"/>
        <end position="599"/>
    </location>
</feature>
<dbReference type="AlphaFoldDB" id="A0A9P5DLP9"/>
<dbReference type="InterPro" id="IPR056690">
    <property type="entry name" value="DUF7788"/>
</dbReference>
<dbReference type="InterPro" id="IPR058580">
    <property type="entry name" value="DUF2828"/>
</dbReference>
<evidence type="ECO:0000259" key="2">
    <source>
        <dbReference type="Pfam" id="PF11443"/>
    </source>
</evidence>
<feature type="region of interest" description="Disordered" evidence="1">
    <location>
        <begin position="295"/>
        <end position="371"/>
    </location>
</feature>
<feature type="compositionally biased region" description="Basic and acidic residues" evidence="1">
    <location>
        <begin position="105"/>
        <end position="114"/>
    </location>
</feature>
<dbReference type="Pfam" id="PF25043">
    <property type="entry name" value="DUF7788"/>
    <property type="match status" value="1"/>
</dbReference>
<feature type="compositionally biased region" description="Basic and acidic residues" evidence="1">
    <location>
        <begin position="348"/>
        <end position="371"/>
    </location>
</feature>
<gene>
    <name evidence="4" type="ORF">FBEOM_14125</name>
</gene>
<feature type="region of interest" description="Disordered" evidence="1">
    <location>
        <begin position="88"/>
        <end position="124"/>
    </location>
</feature>
<accession>A0A9P5DLP9</accession>
<name>A0A9P5DLP9_9HYPO</name>
<evidence type="ECO:0000256" key="1">
    <source>
        <dbReference type="SAM" id="MobiDB-lite"/>
    </source>
</evidence>
<comment type="caution">
    <text evidence="4">The sequence shown here is derived from an EMBL/GenBank/DDBJ whole genome shotgun (WGS) entry which is preliminary data.</text>
</comment>
<reference evidence="4" key="1">
    <citation type="journal article" date="2017" name="Mycologia">
        <title>Fusarium algeriense, sp. nov., a novel toxigenic crown rot pathogen of durum wheat from Algeria is nested in the Fusarium burgessii species complex.</title>
        <authorList>
            <person name="Laraba I."/>
            <person name="Keddad A."/>
            <person name="Boureghda H."/>
            <person name="Abdallah N."/>
            <person name="Vaughan M.M."/>
            <person name="Proctor R.H."/>
            <person name="Busman M."/>
            <person name="O'Donnell K."/>
        </authorList>
    </citation>
    <scope>NUCLEOTIDE SEQUENCE</scope>
    <source>
        <strain evidence="4">NRRL 25174</strain>
    </source>
</reference>
<protein>
    <recommendedName>
        <fullName evidence="6">DUF2828 domain-containing protein</fullName>
    </recommendedName>
</protein>
<dbReference type="InterPro" id="IPR036465">
    <property type="entry name" value="vWFA_dom_sf"/>
</dbReference>
<evidence type="ECO:0008006" key="6">
    <source>
        <dbReference type="Google" id="ProtNLM"/>
    </source>
</evidence>
<evidence type="ECO:0000259" key="3">
    <source>
        <dbReference type="Pfam" id="PF25043"/>
    </source>
</evidence>
<dbReference type="PANTHER" id="PTHR31373">
    <property type="entry name" value="OS06G0652100 PROTEIN"/>
    <property type="match status" value="1"/>
</dbReference>
<proteinExistence type="predicted"/>
<dbReference type="EMBL" id="PVQB02001185">
    <property type="protein sequence ID" value="KAF4332082.1"/>
    <property type="molecule type" value="Genomic_DNA"/>
</dbReference>